<gene>
    <name evidence="2" type="ORF">Pme01_27820</name>
</gene>
<dbReference type="RefSeq" id="WP_168116807.1">
    <property type="nucleotide sequence ID" value="NZ_BOON01000027.1"/>
</dbReference>
<evidence type="ECO:0000313" key="3">
    <source>
        <dbReference type="Proteomes" id="UP000599074"/>
    </source>
</evidence>
<proteinExistence type="predicted"/>
<evidence type="ECO:0000256" key="1">
    <source>
        <dbReference type="SAM" id="MobiDB-lite"/>
    </source>
</evidence>
<feature type="region of interest" description="Disordered" evidence="1">
    <location>
        <begin position="14"/>
        <end position="35"/>
    </location>
</feature>
<reference evidence="2" key="1">
    <citation type="submission" date="2021-01" db="EMBL/GenBank/DDBJ databases">
        <title>Whole genome shotgun sequence of Planosporangium mesophilum NBRC 109066.</title>
        <authorList>
            <person name="Komaki H."/>
            <person name="Tamura T."/>
        </authorList>
    </citation>
    <scope>NUCLEOTIDE SEQUENCE</scope>
    <source>
        <strain evidence="2">NBRC 109066</strain>
    </source>
</reference>
<name>A0A8J3T9R7_9ACTN</name>
<keyword evidence="3" id="KW-1185">Reference proteome</keyword>
<dbReference type="EMBL" id="BOON01000027">
    <property type="protein sequence ID" value="GII23185.1"/>
    <property type="molecule type" value="Genomic_DNA"/>
</dbReference>
<comment type="caution">
    <text evidence="2">The sequence shown here is derived from an EMBL/GenBank/DDBJ whole genome shotgun (WGS) entry which is preliminary data.</text>
</comment>
<feature type="compositionally biased region" description="Basic and acidic residues" evidence="1">
    <location>
        <begin position="18"/>
        <end position="32"/>
    </location>
</feature>
<accession>A0A8J3T9R7</accession>
<protein>
    <submittedName>
        <fullName evidence="2">Uncharacterized protein</fullName>
    </submittedName>
</protein>
<dbReference type="AlphaFoldDB" id="A0A8J3T9R7"/>
<dbReference type="Proteomes" id="UP000599074">
    <property type="component" value="Unassembled WGS sequence"/>
</dbReference>
<sequence>MKLLIDTSKVQFSVTRNPEARNDQNGKQRFSKDGAPMWQTQLQALDETGGEILMVTVAGEKPNVTVQQLVSPVGLEAIPWNTNGKHGVAYRAEQLKPVAVTAGK</sequence>
<evidence type="ECO:0000313" key="2">
    <source>
        <dbReference type="EMBL" id="GII23185.1"/>
    </source>
</evidence>
<organism evidence="2 3">
    <name type="scientific">Planosporangium mesophilum</name>
    <dbReference type="NCBI Taxonomy" id="689768"/>
    <lineage>
        <taxon>Bacteria</taxon>
        <taxon>Bacillati</taxon>
        <taxon>Actinomycetota</taxon>
        <taxon>Actinomycetes</taxon>
        <taxon>Micromonosporales</taxon>
        <taxon>Micromonosporaceae</taxon>
        <taxon>Planosporangium</taxon>
    </lineage>
</organism>